<dbReference type="OrthoDB" id="6334544at2759"/>
<protein>
    <submittedName>
        <fullName evidence="3">Uncharacterized protein</fullName>
    </submittedName>
</protein>
<name>A0A9P1J299_9PELO</name>
<feature type="region of interest" description="Disordered" evidence="2">
    <location>
        <begin position="239"/>
        <end position="259"/>
    </location>
</feature>
<dbReference type="Proteomes" id="UP001152747">
    <property type="component" value="Unassembled WGS sequence"/>
</dbReference>
<evidence type="ECO:0000256" key="1">
    <source>
        <dbReference type="SAM" id="Coils"/>
    </source>
</evidence>
<evidence type="ECO:0000313" key="4">
    <source>
        <dbReference type="Proteomes" id="UP001152747"/>
    </source>
</evidence>
<organism evidence="3 4">
    <name type="scientific">Caenorhabditis angaria</name>
    <dbReference type="NCBI Taxonomy" id="860376"/>
    <lineage>
        <taxon>Eukaryota</taxon>
        <taxon>Metazoa</taxon>
        <taxon>Ecdysozoa</taxon>
        <taxon>Nematoda</taxon>
        <taxon>Chromadorea</taxon>
        <taxon>Rhabditida</taxon>
        <taxon>Rhabditina</taxon>
        <taxon>Rhabditomorpha</taxon>
        <taxon>Rhabditoidea</taxon>
        <taxon>Rhabditidae</taxon>
        <taxon>Peloderinae</taxon>
        <taxon>Caenorhabditis</taxon>
    </lineage>
</organism>
<proteinExistence type="predicted"/>
<accession>A0A9P1J299</accession>
<dbReference type="EMBL" id="CANHGI010000005">
    <property type="protein sequence ID" value="CAI5453703.1"/>
    <property type="molecule type" value="Genomic_DNA"/>
</dbReference>
<keyword evidence="4" id="KW-1185">Reference proteome</keyword>
<keyword evidence="1" id="KW-0175">Coiled coil</keyword>
<reference evidence="3" key="1">
    <citation type="submission" date="2022-11" db="EMBL/GenBank/DDBJ databases">
        <authorList>
            <person name="Kikuchi T."/>
        </authorList>
    </citation>
    <scope>NUCLEOTIDE SEQUENCE</scope>
    <source>
        <strain evidence="3">PS1010</strain>
    </source>
</reference>
<sequence length="325" mass="38098">MSEQRLVQLEVHASRLAEINKNLRDNFERVQEDIEKLMENEKNLMNLREKQLKQDLLRLFLEKEELIVGQQLEAYNAIGACRQSIKQQHSAVPPTSFNFLEKELREPQIALRIDDAILRRRNLELANFGAILCEEKPSKVEGTLNFFVEKYEAEEEHFDLMYKSCDEKIWLKKEISEEDAQSETSSFEIISEKTNMSNLEKPMEYWLAEKSVADNLMAENEWDFGRVIRSLQNSDDRKWIMENGASSSKTETGAETETEAENVEMEMEEETRKLSEFEMIEQLTKMFGKSFEKSKNGGKMMGIEDLNAWRNVINPMVENRNWLNN</sequence>
<dbReference type="AlphaFoldDB" id="A0A9P1J299"/>
<gene>
    <name evidence="3" type="ORF">CAMP_LOCUS16340</name>
</gene>
<evidence type="ECO:0000313" key="3">
    <source>
        <dbReference type="EMBL" id="CAI5453703.1"/>
    </source>
</evidence>
<feature type="coiled-coil region" evidence="1">
    <location>
        <begin position="13"/>
        <end position="54"/>
    </location>
</feature>
<comment type="caution">
    <text evidence="3">The sequence shown here is derived from an EMBL/GenBank/DDBJ whole genome shotgun (WGS) entry which is preliminary data.</text>
</comment>
<evidence type="ECO:0000256" key="2">
    <source>
        <dbReference type="SAM" id="MobiDB-lite"/>
    </source>
</evidence>